<name>A0ACC0VXI6_9STRA</name>
<accession>A0ACC0VXI6</accession>
<dbReference type="EMBL" id="CM047585">
    <property type="protein sequence ID" value="KAI9910176.1"/>
    <property type="molecule type" value="Genomic_DNA"/>
</dbReference>
<proteinExistence type="predicted"/>
<dbReference type="Proteomes" id="UP001163321">
    <property type="component" value="Chromosome 6"/>
</dbReference>
<keyword evidence="2" id="KW-1185">Reference proteome</keyword>
<organism evidence="1 2">
    <name type="scientific">Peronosclerospora sorghi</name>
    <dbReference type="NCBI Taxonomy" id="230839"/>
    <lineage>
        <taxon>Eukaryota</taxon>
        <taxon>Sar</taxon>
        <taxon>Stramenopiles</taxon>
        <taxon>Oomycota</taxon>
        <taxon>Peronosporomycetes</taxon>
        <taxon>Peronosporales</taxon>
        <taxon>Peronosporaceae</taxon>
        <taxon>Peronosclerospora</taxon>
    </lineage>
</organism>
<reference evidence="1 2" key="1">
    <citation type="journal article" date="2022" name="bioRxiv">
        <title>The genome of the oomycete Peronosclerospora sorghi, a cosmopolitan pathogen of maize and sorghum, is inflated with dispersed pseudogenes.</title>
        <authorList>
            <person name="Fletcher K."/>
            <person name="Martin F."/>
            <person name="Isakeit T."/>
            <person name="Cavanaugh K."/>
            <person name="Magill C."/>
            <person name="Michelmore R."/>
        </authorList>
    </citation>
    <scope>NUCLEOTIDE SEQUENCE [LARGE SCALE GENOMIC DNA]</scope>
    <source>
        <strain evidence="1">P6</strain>
    </source>
</reference>
<evidence type="ECO:0000313" key="1">
    <source>
        <dbReference type="EMBL" id="KAI9910176.1"/>
    </source>
</evidence>
<gene>
    <name evidence="1" type="ORF">PsorP6_010827</name>
</gene>
<sequence>MQGMQVMRETAVHWWRHTVLGTEDVLLYCCPGRRWGDGTVLVQVEGAGGEGGVALSLEALVDEEPDLDWPDHSWMPVFLSNPFGHYHEGSPESRWMRSSPSNAMIASGSYVAGFSMSKEAARTSYFSRQSVNLQFTNAGKAPLQHVTVFVREHNAPRRRKHVDCLTHVVAWRDENLLLEESRHCFNFGKAGETLENALLIRHEHGFAPVRKQRPRSVRKLCKRVPIQDAVNRRRHLIVPHASIGNGNPRPLAAMTAGTYLDEHWRAPAKLHLSVRRSIANTQTVCSVDSAHEPRQIS</sequence>
<protein>
    <submittedName>
        <fullName evidence="1">Uncharacterized protein</fullName>
    </submittedName>
</protein>
<evidence type="ECO:0000313" key="2">
    <source>
        <dbReference type="Proteomes" id="UP001163321"/>
    </source>
</evidence>
<comment type="caution">
    <text evidence="1">The sequence shown here is derived from an EMBL/GenBank/DDBJ whole genome shotgun (WGS) entry which is preliminary data.</text>
</comment>